<dbReference type="RefSeq" id="XP_026272267.1">
    <property type="nucleotide sequence ID" value="XM_026416482.2"/>
</dbReference>
<feature type="signal peptide" evidence="2">
    <location>
        <begin position="1"/>
        <end position="27"/>
    </location>
</feature>
<dbReference type="Proteomes" id="UP000504606">
    <property type="component" value="Unplaced"/>
</dbReference>
<keyword evidence="2" id="KW-0732">Signal</keyword>
<sequence>MRTNVAALATLMACLLGLAALTSPVAARYLPTKRGSQDGDRLDRLAHLIKELLAESDAAPMDHTAYDQRVFYKREAPSYPERDAAAAPLQVPDTGRAQLVAPAARN</sequence>
<gene>
    <name evidence="4" type="primary">LOC113202317</name>
</gene>
<feature type="region of interest" description="Disordered" evidence="1">
    <location>
        <begin position="82"/>
        <end position="106"/>
    </location>
</feature>
<evidence type="ECO:0000256" key="1">
    <source>
        <dbReference type="SAM" id="MobiDB-lite"/>
    </source>
</evidence>
<accession>A0A6J1RTN3</accession>
<dbReference type="KEGG" id="foc:113202317"/>
<organism evidence="3 4">
    <name type="scientific">Frankliniella occidentalis</name>
    <name type="common">Western flower thrips</name>
    <name type="synonym">Euthrips occidentalis</name>
    <dbReference type="NCBI Taxonomy" id="133901"/>
    <lineage>
        <taxon>Eukaryota</taxon>
        <taxon>Metazoa</taxon>
        <taxon>Ecdysozoa</taxon>
        <taxon>Arthropoda</taxon>
        <taxon>Hexapoda</taxon>
        <taxon>Insecta</taxon>
        <taxon>Pterygota</taxon>
        <taxon>Neoptera</taxon>
        <taxon>Paraneoptera</taxon>
        <taxon>Thysanoptera</taxon>
        <taxon>Terebrantia</taxon>
        <taxon>Thripoidea</taxon>
        <taxon>Thripidae</taxon>
        <taxon>Frankliniella</taxon>
    </lineage>
</organism>
<keyword evidence="3" id="KW-1185">Reference proteome</keyword>
<dbReference type="GeneID" id="113202317"/>
<reference evidence="4" key="1">
    <citation type="submission" date="2025-08" db="UniProtKB">
        <authorList>
            <consortium name="RefSeq"/>
        </authorList>
    </citation>
    <scope>IDENTIFICATION</scope>
    <source>
        <tissue evidence="4">Whole organism</tissue>
    </source>
</reference>
<dbReference type="AlphaFoldDB" id="A0A6J1RTN3"/>
<name>A0A6J1RTN3_FRAOC</name>
<evidence type="ECO:0000313" key="3">
    <source>
        <dbReference type="Proteomes" id="UP000504606"/>
    </source>
</evidence>
<feature type="chain" id="PRO_5026850154" evidence="2">
    <location>
        <begin position="28"/>
        <end position="106"/>
    </location>
</feature>
<evidence type="ECO:0000256" key="2">
    <source>
        <dbReference type="SAM" id="SignalP"/>
    </source>
</evidence>
<dbReference type="OrthoDB" id="6737761at2759"/>
<proteinExistence type="predicted"/>
<evidence type="ECO:0000313" key="4">
    <source>
        <dbReference type="RefSeq" id="XP_026272267.1"/>
    </source>
</evidence>
<protein>
    <submittedName>
        <fullName evidence="4">Uncharacterized protein LOC113202317</fullName>
    </submittedName>
</protein>